<dbReference type="Gene3D" id="2.60.120.200">
    <property type="match status" value="1"/>
</dbReference>
<reference evidence="4" key="1">
    <citation type="submission" date="2019-03" db="EMBL/GenBank/DDBJ databases">
        <title>Long read genome sequence of the mycoparasitic Pythium oligandrum ATCC 38472 isolated from sugarbeet rhizosphere.</title>
        <authorList>
            <person name="Gaulin E."/>
        </authorList>
    </citation>
    <scope>NUCLEOTIDE SEQUENCE</scope>
    <source>
        <strain evidence="4">ATCC 38472_TT</strain>
    </source>
</reference>
<evidence type="ECO:0000256" key="2">
    <source>
        <dbReference type="ARBA" id="ARBA00023157"/>
    </source>
</evidence>
<dbReference type="AlphaFoldDB" id="A0A8K1FDD1"/>
<accession>A0A8K1FDD1</accession>
<name>A0A8K1FDD1_PYTOL</name>
<keyword evidence="1" id="KW-0732">Signal</keyword>
<dbReference type="SUPFAM" id="SSF49899">
    <property type="entry name" value="Concanavalin A-like lectins/glucanases"/>
    <property type="match status" value="1"/>
</dbReference>
<organism evidence="4 5">
    <name type="scientific">Pythium oligandrum</name>
    <name type="common">Mycoparasitic fungus</name>
    <dbReference type="NCBI Taxonomy" id="41045"/>
    <lineage>
        <taxon>Eukaryota</taxon>
        <taxon>Sar</taxon>
        <taxon>Stramenopiles</taxon>
        <taxon>Oomycota</taxon>
        <taxon>Peronosporomycetes</taxon>
        <taxon>Pythiales</taxon>
        <taxon>Pythiaceae</taxon>
        <taxon>Pythium</taxon>
    </lineage>
</organism>
<gene>
    <name evidence="4" type="ORF">Poli38472_004364</name>
</gene>
<sequence length="345" mass="38853">MRITLDKQIVVVDVSGAVVFVSFLSFPRSSDASTTSTIMSFVFAFDYLPTDVLHELLNCLLGADLFRLAHTSPWFFRLITHDDVWRTRTVIPHLPDLHEYSVKYLYARARATRFQGQCVDPVDQVSRGGGVTVPFVKSYRGPASITIDTWFSLLPPTQGVFPGGVLLGAQSVKLSVERWPYYHQQFIHVDMQGNLYCTLTRQIKEPVASDLQYNRWYHVALSYDGSTQHVYLDGKVVSVETAALNREWHSVRYVQVGSGCISAGAIGKPTEEFCGWYGFHGVIHEFRLWNHVLSAKEIDSLANGAALDKIPSFSLLVDQDSEVMGQVKRIRTSSPLERVFTVLKE</sequence>
<keyword evidence="5" id="KW-1185">Reference proteome</keyword>
<evidence type="ECO:0000313" key="5">
    <source>
        <dbReference type="Proteomes" id="UP000794436"/>
    </source>
</evidence>
<dbReference type="InterPro" id="IPR036047">
    <property type="entry name" value="F-box-like_dom_sf"/>
</dbReference>
<dbReference type="InterPro" id="IPR006558">
    <property type="entry name" value="LamG-like"/>
</dbReference>
<dbReference type="Pfam" id="PF13385">
    <property type="entry name" value="Laminin_G_3"/>
    <property type="match status" value="1"/>
</dbReference>
<feature type="domain" description="F-box" evidence="3">
    <location>
        <begin position="42"/>
        <end position="88"/>
    </location>
</feature>
<dbReference type="Proteomes" id="UP000794436">
    <property type="component" value="Unassembled WGS sequence"/>
</dbReference>
<dbReference type="PROSITE" id="PS50181">
    <property type="entry name" value="FBOX"/>
    <property type="match status" value="1"/>
</dbReference>
<protein>
    <recommendedName>
        <fullName evidence="3">F-box domain-containing protein</fullName>
    </recommendedName>
</protein>
<dbReference type="OrthoDB" id="106929at2759"/>
<evidence type="ECO:0000259" key="3">
    <source>
        <dbReference type="PROSITE" id="PS50181"/>
    </source>
</evidence>
<dbReference type="InterPro" id="IPR013320">
    <property type="entry name" value="ConA-like_dom_sf"/>
</dbReference>
<evidence type="ECO:0000256" key="1">
    <source>
        <dbReference type="ARBA" id="ARBA00022729"/>
    </source>
</evidence>
<dbReference type="SMART" id="SM00560">
    <property type="entry name" value="LamGL"/>
    <property type="match status" value="1"/>
</dbReference>
<evidence type="ECO:0000313" key="4">
    <source>
        <dbReference type="EMBL" id="TMW59295.1"/>
    </source>
</evidence>
<keyword evidence="2" id="KW-1015">Disulfide bond</keyword>
<dbReference type="EMBL" id="SPLM01000109">
    <property type="protein sequence ID" value="TMW59295.1"/>
    <property type="molecule type" value="Genomic_DNA"/>
</dbReference>
<proteinExistence type="predicted"/>
<comment type="caution">
    <text evidence="4">The sequence shown here is derived from an EMBL/GenBank/DDBJ whole genome shotgun (WGS) entry which is preliminary data.</text>
</comment>
<dbReference type="SUPFAM" id="SSF81383">
    <property type="entry name" value="F-box domain"/>
    <property type="match status" value="1"/>
</dbReference>
<dbReference type="InterPro" id="IPR001810">
    <property type="entry name" value="F-box_dom"/>
</dbReference>